<sequence>MVDQLQAKVDDLENRGRRKYLKIVGLPEKAEGSGPFSSYLQDMIPKWLDLPVDFPVLDIVRAHRSPTFASANPNSPPRSILVQFLRFSDKEQS</sequence>
<name>A0ABR3M849_9TELE</name>
<comment type="caution">
    <text evidence="1">The sequence shown here is derived from an EMBL/GenBank/DDBJ whole genome shotgun (WGS) entry which is preliminary data.</text>
</comment>
<accession>A0ABR3M849</accession>
<organism evidence="1 2">
    <name type="scientific">Cirrhinus molitorella</name>
    <name type="common">mud carp</name>
    <dbReference type="NCBI Taxonomy" id="172907"/>
    <lineage>
        <taxon>Eukaryota</taxon>
        <taxon>Metazoa</taxon>
        <taxon>Chordata</taxon>
        <taxon>Craniata</taxon>
        <taxon>Vertebrata</taxon>
        <taxon>Euteleostomi</taxon>
        <taxon>Actinopterygii</taxon>
        <taxon>Neopterygii</taxon>
        <taxon>Teleostei</taxon>
        <taxon>Ostariophysi</taxon>
        <taxon>Cypriniformes</taxon>
        <taxon>Cyprinidae</taxon>
        <taxon>Labeoninae</taxon>
        <taxon>Labeonini</taxon>
        <taxon>Cirrhinus</taxon>
    </lineage>
</organism>
<gene>
    <name evidence="1" type="ORF">QQF64_008253</name>
</gene>
<dbReference type="PANTHER" id="PTHR11505">
    <property type="entry name" value="L1 TRANSPOSABLE ELEMENT-RELATED"/>
    <property type="match status" value="1"/>
</dbReference>
<evidence type="ECO:0000313" key="2">
    <source>
        <dbReference type="Proteomes" id="UP001558613"/>
    </source>
</evidence>
<dbReference type="Gene3D" id="3.30.70.1820">
    <property type="entry name" value="L1 transposable element, RRM domain"/>
    <property type="match status" value="1"/>
</dbReference>
<dbReference type="InterPro" id="IPR004244">
    <property type="entry name" value="Transposase_22"/>
</dbReference>
<evidence type="ECO:0000313" key="1">
    <source>
        <dbReference type="EMBL" id="KAL1260426.1"/>
    </source>
</evidence>
<keyword evidence="2" id="KW-1185">Reference proteome</keyword>
<dbReference type="Proteomes" id="UP001558613">
    <property type="component" value="Unassembled WGS sequence"/>
</dbReference>
<reference evidence="1 2" key="1">
    <citation type="submission" date="2023-09" db="EMBL/GenBank/DDBJ databases">
        <authorList>
            <person name="Wang M."/>
        </authorList>
    </citation>
    <scope>NUCLEOTIDE SEQUENCE [LARGE SCALE GENOMIC DNA]</scope>
    <source>
        <strain evidence="1">GT-2023</strain>
        <tissue evidence="1">Liver</tissue>
    </source>
</reference>
<proteinExistence type="predicted"/>
<protein>
    <submittedName>
        <fullName evidence="1">Uncharacterized protein</fullName>
    </submittedName>
</protein>
<dbReference type="EMBL" id="JAYMGO010000015">
    <property type="protein sequence ID" value="KAL1260426.1"/>
    <property type="molecule type" value="Genomic_DNA"/>
</dbReference>